<name>A0A3B0YSZ2_9ZZZZ</name>
<dbReference type="GO" id="GO:0004176">
    <property type="term" value="F:ATP-dependent peptidase activity"/>
    <property type="evidence" value="ECO:0007669"/>
    <property type="project" value="InterPro"/>
</dbReference>
<protein>
    <submittedName>
        <fullName evidence="1">Uncharacterized protein</fullName>
    </submittedName>
</protein>
<dbReference type="AlphaFoldDB" id="A0A3B0YSZ2"/>
<dbReference type="GO" id="GO:0004222">
    <property type="term" value="F:metalloendopeptidase activity"/>
    <property type="evidence" value="ECO:0007669"/>
    <property type="project" value="InterPro"/>
</dbReference>
<sequence length="46" mass="5484">METLNQQRTILDDLAYALEKKEVLDGETVEAIIRRRKEMARQHQEN</sequence>
<dbReference type="InterPro" id="IPR037219">
    <property type="entry name" value="Peptidase_M41-like"/>
</dbReference>
<proteinExistence type="predicted"/>
<accession>A0A3B0YSZ2</accession>
<dbReference type="EMBL" id="UOFP01000022">
    <property type="protein sequence ID" value="VAW84025.1"/>
    <property type="molecule type" value="Genomic_DNA"/>
</dbReference>
<organism evidence="1">
    <name type="scientific">hydrothermal vent metagenome</name>
    <dbReference type="NCBI Taxonomy" id="652676"/>
    <lineage>
        <taxon>unclassified sequences</taxon>
        <taxon>metagenomes</taxon>
        <taxon>ecological metagenomes</taxon>
    </lineage>
</organism>
<dbReference type="GO" id="GO:0006508">
    <property type="term" value="P:proteolysis"/>
    <property type="evidence" value="ECO:0007669"/>
    <property type="project" value="InterPro"/>
</dbReference>
<dbReference type="SUPFAM" id="SSF140990">
    <property type="entry name" value="FtsH protease domain-like"/>
    <property type="match status" value="1"/>
</dbReference>
<evidence type="ECO:0000313" key="1">
    <source>
        <dbReference type="EMBL" id="VAW84025.1"/>
    </source>
</evidence>
<dbReference type="GO" id="GO:0005524">
    <property type="term" value="F:ATP binding"/>
    <property type="evidence" value="ECO:0007669"/>
    <property type="project" value="InterPro"/>
</dbReference>
<gene>
    <name evidence="1" type="ORF">MNBD_GAMMA18-2060</name>
</gene>
<reference evidence="1" key="1">
    <citation type="submission" date="2018-06" db="EMBL/GenBank/DDBJ databases">
        <authorList>
            <person name="Zhirakovskaya E."/>
        </authorList>
    </citation>
    <scope>NUCLEOTIDE SEQUENCE</scope>
</reference>